<evidence type="ECO:0000313" key="2">
    <source>
        <dbReference type="EMBL" id="AUZ88402.1"/>
    </source>
</evidence>
<accession>A0A2L0UGP4</accession>
<proteinExistence type="predicted"/>
<sequence length="253" mass="28065">MTDFFSPWCDRPRDETVGKHTSRVLVSNDDVAGINAVATLLPRTYAKKGNLKRIAKRHGKDGVANLLSYKVPKTQRSRSGDMGEILGTAYVQFTLGYSTGPSRLIERDHQEWALRGDDVLGARLNGQTLEMVKVEAKSRAQAPKAAITEAREGLRRNGDLASPHSLVQFAERLLKHNEALSDAINDVLQNKGLRPEHLTHVMFIFAGNHPISHIRDDLNAYKGRVAQSTVTVRVAAHQEFIAESYDLVVKHAP</sequence>
<reference evidence="2 3" key="1">
    <citation type="submission" date="2017-11" db="EMBL/GenBank/DDBJ databases">
        <title>Draft genome of Arthrobacter agilis strain UMCV2, a plant growth-promoting rhizobacterium and biocontrol capacity of phytopathogenic fungi.</title>
        <authorList>
            <person name="Martinez-Camara R."/>
            <person name="Santoyo G."/>
            <person name="Moreno-Hagelsieb G."/>
            <person name="Valencia-Cantero E."/>
        </authorList>
    </citation>
    <scope>NUCLEOTIDE SEQUENCE [LARGE SCALE GENOMIC DNA]</scope>
    <source>
        <strain evidence="2 3">UMCV2</strain>
    </source>
</reference>
<dbReference type="EMBL" id="CP024915">
    <property type="protein sequence ID" value="AUZ88402.1"/>
    <property type="molecule type" value="Genomic_DNA"/>
</dbReference>
<dbReference type="AlphaFoldDB" id="A0A2L0UGP4"/>
<protein>
    <recommendedName>
        <fullName evidence="1">Anti-bacteriophage protein A/HamA C-terminal domain-containing protein</fullName>
    </recommendedName>
</protein>
<name>A0A2L0UGP4_9MICC</name>
<organism evidence="2 3">
    <name type="scientific">Arthrobacter agilis</name>
    <dbReference type="NCBI Taxonomy" id="37921"/>
    <lineage>
        <taxon>Bacteria</taxon>
        <taxon>Bacillati</taxon>
        <taxon>Actinomycetota</taxon>
        <taxon>Actinomycetes</taxon>
        <taxon>Micrococcales</taxon>
        <taxon>Micrococcaceae</taxon>
        <taxon>Arthrobacter</taxon>
    </lineage>
</organism>
<evidence type="ECO:0000259" key="1">
    <source>
        <dbReference type="Pfam" id="PF08878"/>
    </source>
</evidence>
<dbReference type="Pfam" id="PF08878">
    <property type="entry name" value="HamA"/>
    <property type="match status" value="1"/>
</dbReference>
<dbReference type="InterPro" id="IPR014976">
    <property type="entry name" value="AbpA_HamA_C"/>
</dbReference>
<dbReference type="Proteomes" id="UP000239187">
    <property type="component" value="Chromosome"/>
</dbReference>
<evidence type="ECO:0000313" key="3">
    <source>
        <dbReference type="Proteomes" id="UP000239187"/>
    </source>
</evidence>
<feature type="domain" description="Anti-bacteriophage protein A/HamA C-terminal" evidence="1">
    <location>
        <begin position="4"/>
        <end position="246"/>
    </location>
</feature>
<dbReference type="RefSeq" id="WP_208739520.1">
    <property type="nucleotide sequence ID" value="NZ_CP024915.1"/>
</dbReference>
<gene>
    <name evidence="2" type="ORF">CVO76_12720</name>
</gene>